<reference evidence="7 8" key="1">
    <citation type="submission" date="2018-11" db="EMBL/GenBank/DDBJ databases">
        <authorList>
            <person name="Criscuolo A."/>
        </authorList>
    </citation>
    <scope>NUCLEOTIDE SEQUENCE [LARGE SCALE GENOMIC DNA]</scope>
    <source>
        <strain evidence="7">AT11b</strain>
    </source>
</reference>
<dbReference type="InterPro" id="IPR031905">
    <property type="entry name" value="Flotillin_C"/>
</dbReference>
<organism evidence="7 8">
    <name type="scientific">Arthrobacter ulcerisalmonis</name>
    <dbReference type="NCBI Taxonomy" id="2483813"/>
    <lineage>
        <taxon>Bacteria</taxon>
        <taxon>Bacillati</taxon>
        <taxon>Actinomycetota</taxon>
        <taxon>Actinomycetes</taxon>
        <taxon>Micrococcales</taxon>
        <taxon>Micrococcaceae</taxon>
        <taxon>Arthrobacter</taxon>
    </lineage>
</organism>
<dbReference type="InterPro" id="IPR027705">
    <property type="entry name" value="Flotillin_fam"/>
</dbReference>
<evidence type="ECO:0000259" key="6">
    <source>
        <dbReference type="SMART" id="SM00244"/>
    </source>
</evidence>
<name>A0A3P5XEI9_9MICC</name>
<comment type="similarity">
    <text evidence="2">Belongs to the band 7/mec-2 family. Flotillin subfamily.</text>
</comment>
<feature type="domain" description="Band 7" evidence="6">
    <location>
        <begin position="30"/>
        <end position="204"/>
    </location>
</feature>
<dbReference type="Pfam" id="PF01145">
    <property type="entry name" value="Band_7"/>
    <property type="match status" value="1"/>
</dbReference>
<dbReference type="SUPFAM" id="SSF117892">
    <property type="entry name" value="Band 7/SPFH domain"/>
    <property type="match status" value="1"/>
</dbReference>
<gene>
    <name evidence="7" type="ORF">PSET11_03250</name>
</gene>
<comment type="subcellular location">
    <subcellularLocation>
        <location evidence="1">Membrane</location>
    </subcellularLocation>
</comment>
<accession>A0A3P5XEI9</accession>
<dbReference type="GO" id="GO:0005886">
    <property type="term" value="C:plasma membrane"/>
    <property type="evidence" value="ECO:0007669"/>
    <property type="project" value="TreeGrafter"/>
</dbReference>
<dbReference type="PANTHER" id="PTHR13806:SF46">
    <property type="entry name" value="FLOTILLIN-1-RELATED"/>
    <property type="match status" value="1"/>
</dbReference>
<keyword evidence="8" id="KW-1185">Reference proteome</keyword>
<protein>
    <submittedName>
        <fullName evidence="7">SPFH domain / Band 7 family protein</fullName>
    </submittedName>
</protein>
<dbReference type="RefSeq" id="WP_124093318.1">
    <property type="nucleotide sequence ID" value="NZ_CBCRYA010000026.1"/>
</dbReference>
<evidence type="ECO:0000256" key="5">
    <source>
        <dbReference type="SAM" id="Phobius"/>
    </source>
</evidence>
<dbReference type="AlphaFoldDB" id="A0A3P5XEI9"/>
<evidence type="ECO:0000256" key="3">
    <source>
        <dbReference type="ARBA" id="ARBA00023136"/>
    </source>
</evidence>
<evidence type="ECO:0000256" key="2">
    <source>
        <dbReference type="ARBA" id="ARBA00007161"/>
    </source>
</evidence>
<dbReference type="Gene3D" id="3.30.479.30">
    <property type="entry name" value="Band 7 domain"/>
    <property type="match status" value="1"/>
</dbReference>
<dbReference type="InterPro" id="IPR036013">
    <property type="entry name" value="Band_7/SPFH_dom_sf"/>
</dbReference>
<feature type="transmembrane region" description="Helical" evidence="5">
    <location>
        <begin position="7"/>
        <end position="28"/>
    </location>
</feature>
<dbReference type="Proteomes" id="UP000280861">
    <property type="component" value="Unassembled WGS sequence"/>
</dbReference>
<sequence>MIIGGTIFILLVAGGAVLLLLIAGFIFYTKSIRFAKPNEAMLITGKSDPNTTNETSDDQSRVIINNRAFVNPITERVSHISLSSRQVEVTIEAISNNGIQLKLTGVAQVKVGGDKISVRKAAQRFLDQQDAIDHYTQETLSGSLRSIVGTLSVDAIIKDRAQFAASVKEEAEHSMTNQGLVIDTFQIKSVDDTGGYLKNLGRPEAALVARNASIAEANSQREAAEAKALADQKTAEAEQKLALRRAELKQETDARQAEADAAGPLAQADQQEAIILKNQQVVARQAELREKELDIEVRKPADAAKYKVETEAAADLERRTRISEATKVEAAAELETRKLRATGNEVEAKALAAANTAKGNAETEINKIRGLAEAEVTKTKGIADADVIGLRGKAEAEAIEAQAKAYSEFNEAAILNKLLEVLPSIAKEIAAPMSAISNMTVISNDGAGQVSKNVASGVHETAQLLKDTTGFDIIGMMKNFGQTTEAPADAPANRPTFDGGATNGLTRSQSATEGTDSE</sequence>
<dbReference type="Pfam" id="PF15975">
    <property type="entry name" value="Flot"/>
    <property type="match status" value="1"/>
</dbReference>
<evidence type="ECO:0000256" key="4">
    <source>
        <dbReference type="SAM" id="MobiDB-lite"/>
    </source>
</evidence>
<dbReference type="OrthoDB" id="9786220at2"/>
<dbReference type="CDD" id="cd03399">
    <property type="entry name" value="SPFH_flotillin"/>
    <property type="match status" value="1"/>
</dbReference>
<dbReference type="GO" id="GO:0002020">
    <property type="term" value="F:protease binding"/>
    <property type="evidence" value="ECO:0007669"/>
    <property type="project" value="TreeGrafter"/>
</dbReference>
<keyword evidence="3 5" id="KW-0472">Membrane</keyword>
<keyword evidence="5" id="KW-1133">Transmembrane helix</keyword>
<feature type="compositionally biased region" description="Polar residues" evidence="4">
    <location>
        <begin position="503"/>
        <end position="518"/>
    </location>
</feature>
<proteinExistence type="inferred from homology"/>
<dbReference type="EMBL" id="UXAU01000042">
    <property type="protein sequence ID" value="VDC33138.1"/>
    <property type="molecule type" value="Genomic_DNA"/>
</dbReference>
<keyword evidence="5" id="KW-0812">Transmembrane</keyword>
<feature type="region of interest" description="Disordered" evidence="4">
    <location>
        <begin position="484"/>
        <end position="518"/>
    </location>
</feature>
<dbReference type="PANTHER" id="PTHR13806">
    <property type="entry name" value="FLOTILLIN-RELATED"/>
    <property type="match status" value="1"/>
</dbReference>
<evidence type="ECO:0000313" key="7">
    <source>
        <dbReference type="EMBL" id="VDC33138.1"/>
    </source>
</evidence>
<dbReference type="GO" id="GO:0072659">
    <property type="term" value="P:protein localization to plasma membrane"/>
    <property type="evidence" value="ECO:0007669"/>
    <property type="project" value="TreeGrafter"/>
</dbReference>
<evidence type="ECO:0000313" key="8">
    <source>
        <dbReference type="Proteomes" id="UP000280861"/>
    </source>
</evidence>
<dbReference type="InterPro" id="IPR001107">
    <property type="entry name" value="Band_7"/>
</dbReference>
<evidence type="ECO:0000256" key="1">
    <source>
        <dbReference type="ARBA" id="ARBA00004370"/>
    </source>
</evidence>
<dbReference type="SMART" id="SM00244">
    <property type="entry name" value="PHB"/>
    <property type="match status" value="1"/>
</dbReference>